<organism evidence="2 3">
    <name type="scientific">Trichonephila clavipes</name>
    <name type="common">Golden silk orbweaver</name>
    <name type="synonym">Nephila clavipes</name>
    <dbReference type="NCBI Taxonomy" id="2585209"/>
    <lineage>
        <taxon>Eukaryota</taxon>
        <taxon>Metazoa</taxon>
        <taxon>Ecdysozoa</taxon>
        <taxon>Arthropoda</taxon>
        <taxon>Chelicerata</taxon>
        <taxon>Arachnida</taxon>
        <taxon>Araneae</taxon>
        <taxon>Araneomorphae</taxon>
        <taxon>Entelegynae</taxon>
        <taxon>Araneoidea</taxon>
        <taxon>Nephilidae</taxon>
        <taxon>Trichonephila</taxon>
    </lineage>
</organism>
<feature type="compositionally biased region" description="Basic residues" evidence="1">
    <location>
        <begin position="7"/>
        <end position="18"/>
    </location>
</feature>
<protein>
    <submittedName>
        <fullName evidence="2">Uncharacterized protein</fullName>
    </submittedName>
</protein>
<accession>A0A8X6SJK3</accession>
<feature type="region of interest" description="Disordered" evidence="1">
    <location>
        <begin position="1"/>
        <end position="22"/>
    </location>
</feature>
<evidence type="ECO:0000313" key="3">
    <source>
        <dbReference type="Proteomes" id="UP000887159"/>
    </source>
</evidence>
<feature type="region of interest" description="Disordered" evidence="1">
    <location>
        <begin position="48"/>
        <end position="69"/>
    </location>
</feature>
<feature type="compositionally biased region" description="Polar residues" evidence="1">
    <location>
        <begin position="48"/>
        <end position="57"/>
    </location>
</feature>
<dbReference type="AlphaFoldDB" id="A0A8X6SJK3"/>
<name>A0A8X6SJK3_TRICX</name>
<dbReference type="Proteomes" id="UP000887159">
    <property type="component" value="Unassembled WGS sequence"/>
</dbReference>
<gene>
    <name evidence="2" type="ORF">TNCV_1798271</name>
</gene>
<keyword evidence="3" id="KW-1185">Reference proteome</keyword>
<proteinExistence type="predicted"/>
<sequence length="113" mass="12333">MSEDKFNKKKAGKGRKRCTTSVDDRSLKIPCFRDKIILWTSIRSDLSNAGVSASSKTARSRLTDTQRGTTFGSSKLASAVAGNGHYGHPALSGKITGISNIRFRILVHHLEND</sequence>
<evidence type="ECO:0000313" key="2">
    <source>
        <dbReference type="EMBL" id="GFY12405.1"/>
    </source>
</evidence>
<dbReference type="EMBL" id="BMAU01021314">
    <property type="protein sequence ID" value="GFY12405.1"/>
    <property type="molecule type" value="Genomic_DNA"/>
</dbReference>
<comment type="caution">
    <text evidence="2">The sequence shown here is derived from an EMBL/GenBank/DDBJ whole genome shotgun (WGS) entry which is preliminary data.</text>
</comment>
<reference evidence="2" key="1">
    <citation type="submission" date="2020-08" db="EMBL/GenBank/DDBJ databases">
        <title>Multicomponent nature underlies the extraordinary mechanical properties of spider dragline silk.</title>
        <authorList>
            <person name="Kono N."/>
            <person name="Nakamura H."/>
            <person name="Mori M."/>
            <person name="Yoshida Y."/>
            <person name="Ohtoshi R."/>
            <person name="Malay A.D."/>
            <person name="Moran D.A.P."/>
            <person name="Tomita M."/>
            <person name="Numata K."/>
            <person name="Arakawa K."/>
        </authorList>
    </citation>
    <scope>NUCLEOTIDE SEQUENCE</scope>
</reference>
<evidence type="ECO:0000256" key="1">
    <source>
        <dbReference type="SAM" id="MobiDB-lite"/>
    </source>
</evidence>